<dbReference type="eggNOG" id="KOG1985">
    <property type="taxonomic scope" value="Eukaryota"/>
</dbReference>
<dbReference type="InterPro" id="IPR036175">
    <property type="entry name" value="Sec23/24_helical_dom_sf"/>
</dbReference>
<dbReference type="Pfam" id="PF04811">
    <property type="entry name" value="Sec23_trunk"/>
    <property type="match status" value="1"/>
</dbReference>
<dbReference type="InterPro" id="IPR036465">
    <property type="entry name" value="vWFA_dom_sf"/>
</dbReference>
<evidence type="ECO:0000259" key="2">
    <source>
        <dbReference type="Pfam" id="PF04811"/>
    </source>
</evidence>
<name>C1MTM5_MICPC</name>
<dbReference type="AlphaFoldDB" id="C1MTM5"/>
<dbReference type="SUPFAM" id="SSF82919">
    <property type="entry name" value="Zn-finger domain of Sec23/24"/>
    <property type="match status" value="1"/>
</dbReference>
<sequence>MGSDETPAPDLCMRLTTSKAPRDADVKERTGLPFGAVVRPFKPLAEYDLDPSSIDRLAPADAIARCKECFGYVNGYCGLERDGWICILCGAFVPWDSRAHDGVGPPRYRKNPHRNSLPEICRQEHESLVASEVLTARPDAPIGTSPVYVALIDLTASEEVLDVVRAGVVAAIEAVGEDALFGVVSFDDRVGLYDVSGDGASVVRHVRLAPSGAVAVPLEDALPLERFLCRVGERKGKLVDAVESTRSTRRRGGGGGGGNGGGDGDGDATPRRAFGPALEAVLAWLGADGGNEGTLRHPSCRVLSFLCGIPNAGDGALSSARHDAVSESLASLDPDEAAAAADELFLPQSDFYADAGDRAAVAAVVVDVFSLPDGGAHADLASIAPLTERSGGTLYHYERAIGEDGAASDAPLPRDVFRLLNGDAAVSAHHCSLRLRTSSEFKVANVYGALARDDEYEGLCHVMRCGAEDAFAFDFEHAHREGFGDRGDCPPTIQLAFEYTVLTPLGRGDASGGGGGGGDAAAYLRQRRRRICTVQARVSGKPRDVFNAADGDVVVALLSHKIFAAANAEGLGEARLLLADWLCILTARYNHECGILRFGAPDADARALDVEFTSSLPLRVVPRLVHALLRHPALRVGPGGASADARTWLRATTSRLEPAALVRTLYPSLSSWRSADEMECPSRSLTRAALATSDAPLWLLDAHAELVVFLKPRDDGSAPGDVIFPPSRDSKLRAVVDAARETRRVTPKVRFVNGAVEDASAFYERLVEEESAELGGGGDGLAGEGAIEGGSSHERDGFVGFLARTERTARTFLREARA</sequence>
<dbReference type="OrthoDB" id="49016at2759"/>
<dbReference type="InterPro" id="IPR006896">
    <property type="entry name" value="Sec23/24_trunk_dom"/>
</dbReference>
<gene>
    <name evidence="4" type="ORF">MICPUCDRAFT_17420</name>
</gene>
<feature type="compositionally biased region" description="Gly residues" evidence="1">
    <location>
        <begin position="253"/>
        <end position="263"/>
    </location>
</feature>
<dbReference type="GO" id="GO:0030127">
    <property type="term" value="C:COPII vesicle coat"/>
    <property type="evidence" value="ECO:0007669"/>
    <property type="project" value="InterPro"/>
</dbReference>
<reference evidence="4 5" key="1">
    <citation type="journal article" date="2009" name="Science">
        <title>Green evolution and dynamic adaptations revealed by genomes of the marine picoeukaryotes Micromonas.</title>
        <authorList>
            <person name="Worden A.Z."/>
            <person name="Lee J.H."/>
            <person name="Mock T."/>
            <person name="Rouze P."/>
            <person name="Simmons M.P."/>
            <person name="Aerts A.L."/>
            <person name="Allen A.E."/>
            <person name="Cuvelier M.L."/>
            <person name="Derelle E."/>
            <person name="Everett M.V."/>
            <person name="Foulon E."/>
            <person name="Grimwood J."/>
            <person name="Gundlach H."/>
            <person name="Henrissat B."/>
            <person name="Napoli C."/>
            <person name="McDonald S.M."/>
            <person name="Parker M.S."/>
            <person name="Rombauts S."/>
            <person name="Salamov A."/>
            <person name="Von Dassow P."/>
            <person name="Badger J.H."/>
            <person name="Coutinho P.M."/>
            <person name="Demir E."/>
            <person name="Dubchak I."/>
            <person name="Gentemann C."/>
            <person name="Eikrem W."/>
            <person name="Gready J.E."/>
            <person name="John U."/>
            <person name="Lanier W."/>
            <person name="Lindquist E.A."/>
            <person name="Lucas S."/>
            <person name="Mayer K.F."/>
            <person name="Moreau H."/>
            <person name="Not F."/>
            <person name="Otillar R."/>
            <person name="Panaud O."/>
            <person name="Pangilinan J."/>
            <person name="Paulsen I."/>
            <person name="Piegu B."/>
            <person name="Poliakov A."/>
            <person name="Robbens S."/>
            <person name="Schmutz J."/>
            <person name="Toulza E."/>
            <person name="Wyss T."/>
            <person name="Zelensky A."/>
            <person name="Zhou K."/>
            <person name="Armbrust E.V."/>
            <person name="Bhattacharya D."/>
            <person name="Goodenough U.W."/>
            <person name="Van de Peer Y."/>
            <person name="Grigoriev I.V."/>
        </authorList>
    </citation>
    <scope>NUCLEOTIDE SEQUENCE [LARGE SCALE GENOMIC DNA]</scope>
    <source>
        <strain evidence="4 5">CCMP1545</strain>
    </source>
</reference>
<dbReference type="GeneID" id="9683959"/>
<dbReference type="EMBL" id="GG663739">
    <property type="protein sequence ID" value="EEH57340.1"/>
    <property type="molecule type" value="Genomic_DNA"/>
</dbReference>
<proteinExistence type="predicted"/>
<dbReference type="SUPFAM" id="SSF81811">
    <property type="entry name" value="Helical domain of Sec23/24"/>
    <property type="match status" value="1"/>
</dbReference>
<dbReference type="PANTHER" id="PTHR13803:SF17">
    <property type="entry name" value="PROTEIN TRANSPORT PROTEIN SEC24"/>
    <property type="match status" value="1"/>
</dbReference>
<dbReference type="SUPFAM" id="SSF81995">
    <property type="entry name" value="beta-sandwich domain of Sec23/24"/>
    <property type="match status" value="1"/>
</dbReference>
<dbReference type="PANTHER" id="PTHR13803">
    <property type="entry name" value="SEC24-RELATED PROTEIN"/>
    <property type="match status" value="1"/>
</dbReference>
<feature type="region of interest" description="Disordered" evidence="1">
    <location>
        <begin position="773"/>
        <end position="793"/>
    </location>
</feature>
<feature type="domain" description="Sec23/Sec24 helical" evidence="3">
    <location>
        <begin position="550"/>
        <end position="662"/>
    </location>
</feature>
<evidence type="ECO:0000313" key="5">
    <source>
        <dbReference type="Proteomes" id="UP000001876"/>
    </source>
</evidence>
<dbReference type="InterPro" id="IPR036174">
    <property type="entry name" value="Znf_Sec23_Sec24_sf"/>
</dbReference>
<keyword evidence="5" id="KW-1185">Reference proteome</keyword>
<dbReference type="SUPFAM" id="SSF53300">
    <property type="entry name" value="vWA-like"/>
    <property type="match status" value="1"/>
</dbReference>
<evidence type="ECO:0000259" key="3">
    <source>
        <dbReference type="Pfam" id="PF04815"/>
    </source>
</evidence>
<dbReference type="Gene3D" id="3.40.50.410">
    <property type="entry name" value="von Willebrand factor, type A domain"/>
    <property type="match status" value="1"/>
</dbReference>
<dbReference type="Pfam" id="PF04815">
    <property type="entry name" value="Sec23_helical"/>
    <property type="match status" value="1"/>
</dbReference>
<evidence type="ECO:0000313" key="4">
    <source>
        <dbReference type="EMBL" id="EEH57340.1"/>
    </source>
</evidence>
<dbReference type="GO" id="GO:0090110">
    <property type="term" value="P:COPII-coated vesicle cargo loading"/>
    <property type="evidence" value="ECO:0007669"/>
    <property type="project" value="TreeGrafter"/>
</dbReference>
<dbReference type="RefSeq" id="XP_003058885.1">
    <property type="nucleotide sequence ID" value="XM_003058839.1"/>
</dbReference>
<dbReference type="Gene3D" id="1.20.120.730">
    <property type="entry name" value="Sec23/Sec24 helical domain"/>
    <property type="match status" value="1"/>
</dbReference>
<feature type="domain" description="Sec23/Sec24 trunk" evidence="2">
    <location>
        <begin position="269"/>
        <end position="398"/>
    </location>
</feature>
<dbReference type="InterPro" id="IPR050550">
    <property type="entry name" value="SEC23_SEC24_subfamily"/>
</dbReference>
<dbReference type="KEGG" id="mpp:MICPUCDRAFT_17420"/>
<dbReference type="GO" id="GO:0008270">
    <property type="term" value="F:zinc ion binding"/>
    <property type="evidence" value="ECO:0007669"/>
    <property type="project" value="InterPro"/>
</dbReference>
<dbReference type="GO" id="GO:0070971">
    <property type="term" value="C:endoplasmic reticulum exit site"/>
    <property type="evidence" value="ECO:0007669"/>
    <property type="project" value="TreeGrafter"/>
</dbReference>
<dbReference type="GO" id="GO:0000149">
    <property type="term" value="F:SNARE binding"/>
    <property type="evidence" value="ECO:0007669"/>
    <property type="project" value="TreeGrafter"/>
</dbReference>
<dbReference type="OMA" id="HTFISEQ"/>
<feature type="region of interest" description="Disordered" evidence="1">
    <location>
        <begin position="240"/>
        <end position="270"/>
    </location>
</feature>
<dbReference type="Gene3D" id="2.60.40.1670">
    <property type="entry name" value="beta-sandwich domain of Sec23/24"/>
    <property type="match status" value="1"/>
</dbReference>
<evidence type="ECO:0000256" key="1">
    <source>
        <dbReference type="SAM" id="MobiDB-lite"/>
    </source>
</evidence>
<dbReference type="InterPro" id="IPR006900">
    <property type="entry name" value="Sec23/24_helical_dom"/>
</dbReference>
<dbReference type="Proteomes" id="UP000001876">
    <property type="component" value="Unassembled WGS sequence"/>
</dbReference>
<protein>
    <submittedName>
        <fullName evidence="4">Predicted protein</fullName>
    </submittedName>
</protein>
<feature type="compositionally biased region" description="Gly residues" evidence="1">
    <location>
        <begin position="774"/>
        <end position="788"/>
    </location>
</feature>
<dbReference type="GO" id="GO:0006886">
    <property type="term" value="P:intracellular protein transport"/>
    <property type="evidence" value="ECO:0007669"/>
    <property type="project" value="InterPro"/>
</dbReference>
<organism evidence="5">
    <name type="scientific">Micromonas pusilla (strain CCMP1545)</name>
    <name type="common">Picoplanktonic green alga</name>
    <dbReference type="NCBI Taxonomy" id="564608"/>
    <lineage>
        <taxon>Eukaryota</taxon>
        <taxon>Viridiplantae</taxon>
        <taxon>Chlorophyta</taxon>
        <taxon>Mamiellophyceae</taxon>
        <taxon>Mamiellales</taxon>
        <taxon>Mamiellaceae</taxon>
        <taxon>Micromonas</taxon>
    </lineage>
</organism>
<dbReference type="STRING" id="564608.C1MTM5"/>
<accession>C1MTM5</accession>